<dbReference type="InterPro" id="IPR038301">
    <property type="entry name" value="AraC-like_sf"/>
</dbReference>
<dbReference type="Pfam" id="PF07323">
    <property type="entry name" value="DUF1465"/>
    <property type="match status" value="1"/>
</dbReference>
<accession>A0A2A4Z6L4</accession>
<name>A0A2A4Z6L4_9PROT</name>
<organism evidence="1">
    <name type="scientific">OCS116 cluster bacterium</name>
    <dbReference type="NCBI Taxonomy" id="2030921"/>
    <lineage>
        <taxon>Bacteria</taxon>
        <taxon>Pseudomonadati</taxon>
        <taxon>Pseudomonadota</taxon>
        <taxon>Alphaproteobacteria</taxon>
        <taxon>OCS116 cluster</taxon>
    </lineage>
</organism>
<comment type="caution">
    <text evidence="1">The sequence shown here is derived from an EMBL/GenBank/DDBJ whole genome shotgun (WGS) entry which is preliminary data.</text>
</comment>
<gene>
    <name evidence="1" type="ORF">COB13_06200</name>
</gene>
<protein>
    <submittedName>
        <fullName evidence="1">Regulator of CtrA degradation</fullName>
    </submittedName>
</protein>
<reference key="1">
    <citation type="submission" date="2017-08" db="EMBL/GenBank/DDBJ databases">
        <title>A dynamic microbial community with high functional redundancy inhabits the cold, oxic subseafloor aquifer.</title>
        <authorList>
            <person name="Tully B.J."/>
            <person name="Wheat C.G."/>
            <person name="Glazer B.T."/>
            <person name="Huber J.A."/>
        </authorList>
    </citation>
    <scope>NUCLEOTIDE SEQUENCE [LARGE SCALE GENOMIC DNA]</scope>
</reference>
<evidence type="ECO:0000313" key="1">
    <source>
        <dbReference type="EMBL" id="PCJ02176.1"/>
    </source>
</evidence>
<dbReference type="EMBL" id="NVUS01000005">
    <property type="protein sequence ID" value="PCJ02176.1"/>
    <property type="molecule type" value="Genomic_DNA"/>
</dbReference>
<sequence>MKLSNDKNKLSETVNFVEFFAASNQFQSLFNEGMALVEETANYLDGDGRVQSRELSRPQALAYASESMRLTTRLMQIASWLLLQRALKNGELGIDEIKRDSNRIKLSKRRVDDVTTLIEELPVKLIDLIHKSFDLQVRLQKIDKQFWTKFEEAPTQEIGAREHFSKLEAAFGPSN</sequence>
<dbReference type="InterPro" id="IPR010848">
    <property type="entry name" value="DUF1465"/>
</dbReference>
<dbReference type="Gene3D" id="1.10.8.930">
    <property type="entry name" value="Protein of unknown function DUF1465"/>
    <property type="match status" value="1"/>
</dbReference>
<reference evidence="1" key="2">
    <citation type="journal article" date="2018" name="ISME J.">
        <title>A dynamic microbial community with high functional redundancy inhabits the cold, oxic subseafloor aquifer.</title>
        <authorList>
            <person name="Tully B.J."/>
            <person name="Wheat C.G."/>
            <person name="Glazer B.T."/>
            <person name="Huber J.A."/>
        </authorList>
    </citation>
    <scope>NUCLEOTIDE SEQUENCE</scope>
    <source>
        <strain evidence="1">NORP83</strain>
    </source>
</reference>
<proteinExistence type="predicted"/>
<dbReference type="AlphaFoldDB" id="A0A2A4Z6L4"/>